<feature type="transmembrane region" description="Helical" evidence="1">
    <location>
        <begin position="130"/>
        <end position="151"/>
    </location>
</feature>
<dbReference type="InterPro" id="IPR010178">
    <property type="entry name" value="Lit"/>
</dbReference>
<dbReference type="Proteomes" id="UP000824072">
    <property type="component" value="Unassembled WGS sequence"/>
</dbReference>
<reference evidence="2" key="1">
    <citation type="submission" date="2020-10" db="EMBL/GenBank/DDBJ databases">
        <authorList>
            <person name="Gilroy R."/>
        </authorList>
    </citation>
    <scope>NUCLEOTIDE SEQUENCE</scope>
    <source>
        <strain evidence="2">ChiHcec3-11533</strain>
    </source>
</reference>
<feature type="transmembrane region" description="Helical" evidence="1">
    <location>
        <begin position="103"/>
        <end position="123"/>
    </location>
</feature>
<dbReference type="NCBIfam" id="TIGR01906">
    <property type="entry name" value="integ_TIGR01906"/>
    <property type="match status" value="1"/>
</dbReference>
<dbReference type="EMBL" id="DVMU01000142">
    <property type="protein sequence ID" value="HIU34173.1"/>
    <property type="molecule type" value="Genomic_DNA"/>
</dbReference>
<organism evidence="2 3">
    <name type="scientific">Candidatus Pullichristensenella excrementigallinarum</name>
    <dbReference type="NCBI Taxonomy" id="2840907"/>
    <lineage>
        <taxon>Bacteria</taxon>
        <taxon>Bacillati</taxon>
        <taxon>Bacillota</taxon>
        <taxon>Clostridia</taxon>
        <taxon>Candidatus Pullichristensenella</taxon>
    </lineage>
</organism>
<feature type="transmembrane region" description="Helical" evidence="1">
    <location>
        <begin position="12"/>
        <end position="31"/>
    </location>
</feature>
<feature type="transmembrane region" description="Helical" evidence="1">
    <location>
        <begin position="191"/>
        <end position="213"/>
    </location>
</feature>
<protein>
    <submittedName>
        <fullName evidence="2">TIGR01906 family membrane protein</fullName>
    </submittedName>
</protein>
<name>A0A9D1IBX6_9FIRM</name>
<dbReference type="Pfam" id="PF07314">
    <property type="entry name" value="Lit"/>
    <property type="match status" value="1"/>
</dbReference>
<gene>
    <name evidence="2" type="ORF">IAB02_06380</name>
</gene>
<sequence>MEKAGKRRWGWGLMLAGFAIFYWMLVCTVIDTCGTNAELYSQLQQGNGLPEAAEITLEEMETIDQQLAQYLSGDAQVLEELPFQSHEKLHMEDVFALFEKLRFARNLLFAAAIVLILSGWLLRREGALRACLWGLVPAVLPLLLFGIWAAVDFGGAFTAFHRALFRNDLWQLDAQTDLLLMLCPEGFFRDFAAVIALRTGMYAMAVPLALAGIRIGRNFV</sequence>
<keyword evidence="1" id="KW-0812">Transmembrane</keyword>
<evidence type="ECO:0000313" key="2">
    <source>
        <dbReference type="EMBL" id="HIU34173.1"/>
    </source>
</evidence>
<accession>A0A9D1IBX6</accession>
<comment type="caution">
    <text evidence="2">The sequence shown here is derived from an EMBL/GenBank/DDBJ whole genome shotgun (WGS) entry which is preliminary data.</text>
</comment>
<proteinExistence type="predicted"/>
<evidence type="ECO:0000313" key="3">
    <source>
        <dbReference type="Proteomes" id="UP000824072"/>
    </source>
</evidence>
<evidence type="ECO:0000256" key="1">
    <source>
        <dbReference type="SAM" id="Phobius"/>
    </source>
</evidence>
<reference evidence="2" key="2">
    <citation type="journal article" date="2021" name="PeerJ">
        <title>Extensive microbial diversity within the chicken gut microbiome revealed by metagenomics and culture.</title>
        <authorList>
            <person name="Gilroy R."/>
            <person name="Ravi A."/>
            <person name="Getino M."/>
            <person name="Pursley I."/>
            <person name="Horton D.L."/>
            <person name="Alikhan N.F."/>
            <person name="Baker D."/>
            <person name="Gharbi K."/>
            <person name="Hall N."/>
            <person name="Watson M."/>
            <person name="Adriaenssens E.M."/>
            <person name="Foster-Nyarko E."/>
            <person name="Jarju S."/>
            <person name="Secka A."/>
            <person name="Antonio M."/>
            <person name="Oren A."/>
            <person name="Chaudhuri R.R."/>
            <person name="La Ragione R."/>
            <person name="Hildebrand F."/>
            <person name="Pallen M.J."/>
        </authorList>
    </citation>
    <scope>NUCLEOTIDE SEQUENCE</scope>
    <source>
        <strain evidence="2">ChiHcec3-11533</strain>
    </source>
</reference>
<dbReference type="AlphaFoldDB" id="A0A9D1IBX6"/>
<keyword evidence="1" id="KW-0472">Membrane</keyword>
<keyword evidence="1" id="KW-1133">Transmembrane helix</keyword>